<dbReference type="AlphaFoldDB" id="A0A8S3W0D4"/>
<dbReference type="OrthoDB" id="7126001at2759"/>
<feature type="signal peptide" evidence="1">
    <location>
        <begin position="1"/>
        <end position="19"/>
    </location>
</feature>
<proteinExistence type="predicted"/>
<dbReference type="EMBL" id="CAJQZP010000008">
    <property type="protein sequence ID" value="CAG4930562.1"/>
    <property type="molecule type" value="Genomic_DNA"/>
</dbReference>
<name>A0A8S3W0D4_PARAO</name>
<evidence type="ECO:0000313" key="3">
    <source>
        <dbReference type="Proteomes" id="UP000691718"/>
    </source>
</evidence>
<accession>A0A8S3W0D4</accession>
<protein>
    <submittedName>
        <fullName evidence="2">(apollo) hypothetical protein</fullName>
    </submittedName>
</protein>
<evidence type="ECO:0000313" key="2">
    <source>
        <dbReference type="EMBL" id="CAG4930562.1"/>
    </source>
</evidence>
<gene>
    <name evidence="2" type="ORF">PAPOLLO_LOCUS179</name>
</gene>
<evidence type="ECO:0000256" key="1">
    <source>
        <dbReference type="SAM" id="SignalP"/>
    </source>
</evidence>
<organism evidence="2 3">
    <name type="scientific">Parnassius apollo</name>
    <name type="common">Apollo butterfly</name>
    <name type="synonym">Papilio apollo</name>
    <dbReference type="NCBI Taxonomy" id="110799"/>
    <lineage>
        <taxon>Eukaryota</taxon>
        <taxon>Metazoa</taxon>
        <taxon>Ecdysozoa</taxon>
        <taxon>Arthropoda</taxon>
        <taxon>Hexapoda</taxon>
        <taxon>Insecta</taxon>
        <taxon>Pterygota</taxon>
        <taxon>Neoptera</taxon>
        <taxon>Endopterygota</taxon>
        <taxon>Lepidoptera</taxon>
        <taxon>Glossata</taxon>
        <taxon>Ditrysia</taxon>
        <taxon>Papilionoidea</taxon>
        <taxon>Papilionidae</taxon>
        <taxon>Parnassiinae</taxon>
        <taxon>Parnassini</taxon>
        <taxon>Parnassius</taxon>
        <taxon>Parnassius</taxon>
    </lineage>
</organism>
<feature type="chain" id="PRO_5035932074" evidence="1">
    <location>
        <begin position="20"/>
        <end position="67"/>
    </location>
</feature>
<keyword evidence="1" id="KW-0732">Signal</keyword>
<dbReference type="Proteomes" id="UP000691718">
    <property type="component" value="Unassembled WGS sequence"/>
</dbReference>
<comment type="caution">
    <text evidence="2">The sequence shown here is derived from an EMBL/GenBank/DDBJ whole genome shotgun (WGS) entry which is preliminary data.</text>
</comment>
<keyword evidence="3" id="KW-1185">Reference proteome</keyword>
<sequence>MNLCVLVKLIVIQTFIGTSLEIIESNVIQVWSAPGGMTRLPCDLAAPARDVAMMLWFKDGDRMPIYT</sequence>
<reference evidence="2" key="1">
    <citation type="submission" date="2021-04" db="EMBL/GenBank/DDBJ databases">
        <authorList>
            <person name="Tunstrom K."/>
        </authorList>
    </citation>
    <scope>NUCLEOTIDE SEQUENCE</scope>
</reference>